<proteinExistence type="predicted"/>
<evidence type="ECO:0000313" key="2">
    <source>
        <dbReference type="Proteomes" id="UP000092993"/>
    </source>
</evidence>
<dbReference type="AlphaFoldDB" id="A0A1C7LYH3"/>
<dbReference type="EMBL" id="LUGG01000015">
    <property type="protein sequence ID" value="OBZ69741.1"/>
    <property type="molecule type" value="Genomic_DNA"/>
</dbReference>
<accession>A0A1C7LYH3</accession>
<comment type="caution">
    <text evidence="1">The sequence shown here is derived from an EMBL/GenBank/DDBJ whole genome shotgun (WGS) entry which is preliminary data.</text>
</comment>
<evidence type="ECO:0000313" key="1">
    <source>
        <dbReference type="EMBL" id="OBZ69741.1"/>
    </source>
</evidence>
<protein>
    <submittedName>
        <fullName evidence="1">Uncharacterized protein</fullName>
    </submittedName>
</protein>
<keyword evidence="2" id="KW-1185">Reference proteome</keyword>
<gene>
    <name evidence="1" type="ORF">A0H81_10138</name>
</gene>
<dbReference type="Proteomes" id="UP000092993">
    <property type="component" value="Unassembled WGS sequence"/>
</dbReference>
<reference evidence="1 2" key="1">
    <citation type="submission" date="2016-03" db="EMBL/GenBank/DDBJ databases">
        <title>Whole genome sequencing of Grifola frondosa 9006-11.</title>
        <authorList>
            <person name="Min B."/>
            <person name="Park H."/>
            <person name="Kim J.-G."/>
            <person name="Cho H."/>
            <person name="Oh Y.-L."/>
            <person name="Kong W.-S."/>
            <person name="Choi I.-G."/>
        </authorList>
    </citation>
    <scope>NUCLEOTIDE SEQUENCE [LARGE SCALE GENOMIC DNA]</scope>
    <source>
        <strain evidence="1 2">9006-11</strain>
    </source>
</reference>
<organism evidence="1 2">
    <name type="scientific">Grifola frondosa</name>
    <name type="common">Maitake</name>
    <name type="synonym">Polyporus frondosus</name>
    <dbReference type="NCBI Taxonomy" id="5627"/>
    <lineage>
        <taxon>Eukaryota</taxon>
        <taxon>Fungi</taxon>
        <taxon>Dikarya</taxon>
        <taxon>Basidiomycota</taxon>
        <taxon>Agaricomycotina</taxon>
        <taxon>Agaricomycetes</taxon>
        <taxon>Polyporales</taxon>
        <taxon>Grifolaceae</taxon>
        <taxon>Grifola</taxon>
    </lineage>
</organism>
<name>A0A1C7LYH3_GRIFR</name>
<sequence>MLSFAVAGLPQEYRNTGPPDWISRVTTKDQGQTLICKTVCVFLWHSRSTHDRGRYAKLLSRNTYTLT</sequence>